<gene>
    <name evidence="5" type="ORF">C7M84_011817</name>
</gene>
<feature type="binding site" evidence="3">
    <location>
        <position position="173"/>
    </location>
    <ligand>
        <name>Zn(2+)</name>
        <dbReference type="ChEBI" id="CHEBI:29105"/>
        <label>2</label>
    </ligand>
</feature>
<feature type="binding site" evidence="3">
    <location>
        <position position="177"/>
    </location>
    <ligand>
        <name>Mg(2+)</name>
        <dbReference type="ChEBI" id="CHEBI:18420"/>
    </ligand>
</feature>
<dbReference type="PANTHER" id="PTHR11596:SF5">
    <property type="entry name" value="ALKALINE PHOSPHATASE"/>
    <property type="match status" value="1"/>
</dbReference>
<dbReference type="Proteomes" id="UP000283509">
    <property type="component" value="Unassembled WGS sequence"/>
</dbReference>
<dbReference type="EC" id="3.1.3.1" evidence="1"/>
<dbReference type="EMBL" id="QCYY01002496">
    <property type="protein sequence ID" value="ROT69944.1"/>
    <property type="molecule type" value="Genomic_DNA"/>
</dbReference>
<evidence type="ECO:0000256" key="2">
    <source>
        <dbReference type="ARBA" id="ARBA00022553"/>
    </source>
</evidence>
<organism evidence="5 6">
    <name type="scientific">Penaeus vannamei</name>
    <name type="common">Whiteleg shrimp</name>
    <name type="synonym">Litopenaeus vannamei</name>
    <dbReference type="NCBI Taxonomy" id="6689"/>
    <lineage>
        <taxon>Eukaryota</taxon>
        <taxon>Metazoa</taxon>
        <taxon>Ecdysozoa</taxon>
        <taxon>Arthropoda</taxon>
        <taxon>Crustacea</taxon>
        <taxon>Multicrustacea</taxon>
        <taxon>Malacostraca</taxon>
        <taxon>Eumalacostraca</taxon>
        <taxon>Eucarida</taxon>
        <taxon>Decapoda</taxon>
        <taxon>Dendrobranchiata</taxon>
        <taxon>Penaeoidea</taxon>
        <taxon>Penaeidae</taxon>
        <taxon>Penaeus</taxon>
    </lineage>
</organism>
<feature type="region of interest" description="Disordered" evidence="4">
    <location>
        <begin position="132"/>
        <end position="171"/>
    </location>
</feature>
<keyword evidence="3" id="KW-0479">Metal-binding</keyword>
<feature type="binding site" evidence="3">
    <location>
        <position position="215"/>
    </location>
    <ligand>
        <name>Zn(2+)</name>
        <dbReference type="ChEBI" id="CHEBI:29105"/>
        <label>2</label>
    </ligand>
</feature>
<dbReference type="Gene3D" id="3.40.720.10">
    <property type="entry name" value="Alkaline Phosphatase, subunit A"/>
    <property type="match status" value="2"/>
</dbReference>
<evidence type="ECO:0000313" key="6">
    <source>
        <dbReference type="Proteomes" id="UP000283509"/>
    </source>
</evidence>
<comment type="caution">
    <text evidence="5">The sequence shown here is derived from an EMBL/GenBank/DDBJ whole genome shotgun (WGS) entry which is preliminary data.</text>
</comment>
<keyword evidence="3" id="KW-0862">Zinc</keyword>
<dbReference type="SUPFAM" id="SSF53649">
    <property type="entry name" value="Alkaline phosphatase-like"/>
    <property type="match status" value="2"/>
</dbReference>
<dbReference type="AlphaFoldDB" id="A0A3R7PL10"/>
<dbReference type="OrthoDB" id="5818554at2759"/>
<protein>
    <recommendedName>
        <fullName evidence="1">alkaline phosphatase</fullName>
        <ecNumber evidence="1">3.1.3.1</ecNumber>
    </recommendedName>
</protein>
<dbReference type="SMART" id="SM00098">
    <property type="entry name" value="alkPPc"/>
    <property type="match status" value="1"/>
</dbReference>
<accession>A0A3R7PL10</accession>
<evidence type="ECO:0000313" key="5">
    <source>
        <dbReference type="EMBL" id="ROT69944.1"/>
    </source>
</evidence>
<dbReference type="STRING" id="6689.A0A3R7PL10"/>
<keyword evidence="2" id="KW-0597">Phosphoprotein</keyword>
<feature type="compositionally biased region" description="Basic and acidic residues" evidence="4">
    <location>
        <begin position="162"/>
        <end position="171"/>
    </location>
</feature>
<feature type="non-terminal residue" evidence="5">
    <location>
        <position position="1"/>
    </location>
</feature>
<dbReference type="PANTHER" id="PTHR11596">
    <property type="entry name" value="ALKALINE PHOSPHATASE"/>
    <property type="match status" value="1"/>
</dbReference>
<proteinExistence type="predicted"/>
<keyword evidence="6" id="KW-1185">Reference proteome</keyword>
<dbReference type="GO" id="GO:0046872">
    <property type="term" value="F:metal ion binding"/>
    <property type="evidence" value="ECO:0007669"/>
    <property type="project" value="UniProtKB-KW"/>
</dbReference>
<reference evidence="5 6" key="2">
    <citation type="submission" date="2019-01" db="EMBL/GenBank/DDBJ databases">
        <title>The decoding of complex shrimp genome reveals the adaptation for benthos swimmer, frequently molting mechanism and breeding impact on genome.</title>
        <authorList>
            <person name="Sun Y."/>
            <person name="Gao Y."/>
            <person name="Yu Y."/>
        </authorList>
    </citation>
    <scope>NUCLEOTIDE SEQUENCE [LARGE SCALE GENOMIC DNA]</scope>
    <source>
        <tissue evidence="5">Muscle</tissue>
    </source>
</reference>
<dbReference type="GO" id="GO:0004035">
    <property type="term" value="F:alkaline phosphatase activity"/>
    <property type="evidence" value="ECO:0007669"/>
    <property type="project" value="UniProtKB-EC"/>
</dbReference>
<dbReference type="InterPro" id="IPR001952">
    <property type="entry name" value="Alkaline_phosphatase"/>
</dbReference>
<sequence length="360" mass="40166">LFADSHLDFEADRDRGPLGQPSLANMTRAAIKMLSKNMHKGFFLLSTTYPLYSFLSISPPRHFSLSTSHSPTLNPLFFPIYLPFLYISLIFLPTSFSTSPFPTNHLPRLNLTSIPVNFPFFLPLNPPPPPVLNPLPKKQPLHPLPKSPKPPISSPFTQSHPDPSHLGRGGRIDHALHETQPRRALEDVVALDDAVVEALSVLDLENTLIIVTADHSHVMTINGYSQRGNDILGVSDVVADVDQIAYTTLMFTNGHAYNYTWNGVNVTRPDPKTQNTTELGYKPLAAVPVTYETHGGEDVAAYAIGPMSHLLHRVHEQSYLAHVMGFASCIGPYKDNCERPKSHFSRFLPRAKNFRRKIRL</sequence>
<comment type="cofactor">
    <cofactor evidence="3">
        <name>Zn(2+)</name>
        <dbReference type="ChEBI" id="CHEBI:29105"/>
    </cofactor>
    <text evidence="3">Binds 2 Zn(2+) ions.</text>
</comment>
<reference evidence="5 6" key="1">
    <citation type="submission" date="2018-04" db="EMBL/GenBank/DDBJ databases">
        <authorList>
            <person name="Zhang X."/>
            <person name="Yuan J."/>
            <person name="Li F."/>
            <person name="Xiang J."/>
        </authorList>
    </citation>
    <scope>NUCLEOTIDE SEQUENCE [LARGE SCALE GENOMIC DNA]</scope>
    <source>
        <tissue evidence="5">Muscle</tissue>
    </source>
</reference>
<evidence type="ECO:0000256" key="3">
    <source>
        <dbReference type="PIRSR" id="PIRSR601952-2"/>
    </source>
</evidence>
<evidence type="ECO:0000256" key="4">
    <source>
        <dbReference type="SAM" id="MobiDB-lite"/>
    </source>
</evidence>
<name>A0A3R7PL10_PENVA</name>
<feature type="binding site" evidence="3">
    <location>
        <position position="294"/>
    </location>
    <ligand>
        <name>Zn(2+)</name>
        <dbReference type="ChEBI" id="CHEBI:29105"/>
        <label>2</label>
    </ligand>
</feature>
<evidence type="ECO:0000256" key="1">
    <source>
        <dbReference type="ARBA" id="ARBA00012647"/>
    </source>
</evidence>
<dbReference type="Pfam" id="PF00245">
    <property type="entry name" value="Alk_phosphatase"/>
    <property type="match status" value="2"/>
</dbReference>
<feature type="binding site" evidence="3">
    <location>
        <position position="214"/>
    </location>
    <ligand>
        <name>Zn(2+)</name>
        <dbReference type="ChEBI" id="CHEBI:29105"/>
        <label>2</label>
    </ligand>
</feature>
<dbReference type="InterPro" id="IPR017850">
    <property type="entry name" value="Alkaline_phosphatase_core_sf"/>
</dbReference>
<feature type="compositionally biased region" description="Pro residues" evidence="4">
    <location>
        <begin position="142"/>
        <end position="153"/>
    </location>
</feature>